<feature type="transmembrane region" description="Helical" evidence="6">
    <location>
        <begin position="139"/>
        <end position="161"/>
    </location>
</feature>
<feature type="transmembrane region" description="Helical" evidence="6">
    <location>
        <begin position="168"/>
        <end position="191"/>
    </location>
</feature>
<feature type="domain" description="Major facilitator superfamily (MFS) profile" evidence="7">
    <location>
        <begin position="41"/>
        <end position="400"/>
    </location>
</feature>
<dbReference type="InterPro" id="IPR005828">
    <property type="entry name" value="MFS_sugar_transport-like"/>
</dbReference>
<feature type="transmembrane region" description="Helical" evidence="6">
    <location>
        <begin position="109"/>
        <end position="133"/>
    </location>
</feature>
<keyword evidence="4 6" id="KW-1133">Transmembrane helix</keyword>
<feature type="transmembrane region" description="Helical" evidence="6">
    <location>
        <begin position="76"/>
        <end position="97"/>
    </location>
</feature>
<dbReference type="Proteomes" id="UP001498476">
    <property type="component" value="Unassembled WGS sequence"/>
</dbReference>
<dbReference type="PANTHER" id="PTHR48022:SF29">
    <property type="entry name" value="SUGAR TRANSPORTER, PUTATIVE (AFU_ORTHOLOGUE AFUA_6G14500)-RELATED"/>
    <property type="match status" value="1"/>
</dbReference>
<dbReference type="PANTHER" id="PTHR48022">
    <property type="entry name" value="PLASTIDIC GLUCOSE TRANSPORTER 4"/>
    <property type="match status" value="1"/>
</dbReference>
<feature type="transmembrane region" description="Helical" evidence="6">
    <location>
        <begin position="376"/>
        <end position="398"/>
    </location>
</feature>
<feature type="transmembrane region" description="Helical" evidence="6">
    <location>
        <begin position="203"/>
        <end position="220"/>
    </location>
</feature>
<dbReference type="InterPro" id="IPR050360">
    <property type="entry name" value="MFS_Sugar_Transporters"/>
</dbReference>
<evidence type="ECO:0000256" key="1">
    <source>
        <dbReference type="ARBA" id="ARBA00004141"/>
    </source>
</evidence>
<evidence type="ECO:0000313" key="9">
    <source>
        <dbReference type="Proteomes" id="UP001498476"/>
    </source>
</evidence>
<dbReference type="InterPro" id="IPR036259">
    <property type="entry name" value="MFS_trans_sf"/>
</dbReference>
<comment type="caution">
    <text evidence="8">The sequence shown here is derived from an EMBL/GenBank/DDBJ whole genome shotgun (WGS) entry which is preliminary data.</text>
</comment>
<evidence type="ECO:0000313" key="8">
    <source>
        <dbReference type="EMBL" id="KAK7421212.1"/>
    </source>
</evidence>
<accession>A0ABR1HJ77</accession>
<keyword evidence="5 6" id="KW-0472">Membrane</keyword>
<gene>
    <name evidence="8" type="ORF">QQX98_002342</name>
</gene>
<dbReference type="Pfam" id="PF00083">
    <property type="entry name" value="Sugar_tr"/>
    <property type="match status" value="2"/>
</dbReference>
<dbReference type="EMBL" id="JAZAVJ010000024">
    <property type="protein sequence ID" value="KAK7421212.1"/>
    <property type="molecule type" value="Genomic_DNA"/>
</dbReference>
<keyword evidence="9" id="KW-1185">Reference proteome</keyword>
<dbReference type="SUPFAM" id="SSF103473">
    <property type="entry name" value="MFS general substrate transporter"/>
    <property type="match status" value="1"/>
</dbReference>
<evidence type="ECO:0000256" key="3">
    <source>
        <dbReference type="ARBA" id="ARBA00022692"/>
    </source>
</evidence>
<dbReference type="Gene3D" id="1.20.1250.20">
    <property type="entry name" value="MFS general substrate transporter like domains"/>
    <property type="match status" value="2"/>
</dbReference>
<reference evidence="8 9" key="1">
    <citation type="journal article" date="2025" name="Microbiol. Resour. Announc.">
        <title>Draft genome sequences for Neonectria magnoliae and Neonectria punicea, canker pathogens of Liriodendron tulipifera and Acer saccharum in West Virginia.</title>
        <authorList>
            <person name="Petronek H.M."/>
            <person name="Kasson M.T."/>
            <person name="Metheny A.M."/>
            <person name="Stauder C.M."/>
            <person name="Lovett B."/>
            <person name="Lynch S.C."/>
            <person name="Garnas J.R."/>
            <person name="Kasson L.R."/>
            <person name="Stajich J.E."/>
        </authorList>
    </citation>
    <scope>NUCLEOTIDE SEQUENCE [LARGE SCALE GENOMIC DNA]</scope>
    <source>
        <strain evidence="8 9">NRRL 64653</strain>
    </source>
</reference>
<feature type="transmembrane region" description="Helical" evidence="6">
    <location>
        <begin position="336"/>
        <end position="355"/>
    </location>
</feature>
<evidence type="ECO:0000256" key="4">
    <source>
        <dbReference type="ARBA" id="ARBA00022989"/>
    </source>
</evidence>
<dbReference type="InterPro" id="IPR020846">
    <property type="entry name" value="MFS_dom"/>
</dbReference>
<feature type="transmembrane region" description="Helical" evidence="6">
    <location>
        <begin position="310"/>
        <end position="330"/>
    </location>
</feature>
<proteinExistence type="inferred from homology"/>
<evidence type="ECO:0000256" key="6">
    <source>
        <dbReference type="SAM" id="Phobius"/>
    </source>
</evidence>
<comment type="similarity">
    <text evidence="2">Belongs to the major facilitator superfamily. Sugar transporter (TC 2.A.1.1) family.</text>
</comment>
<evidence type="ECO:0000256" key="2">
    <source>
        <dbReference type="ARBA" id="ARBA00010992"/>
    </source>
</evidence>
<name>A0ABR1HJ77_9HYPO</name>
<dbReference type="PROSITE" id="PS50850">
    <property type="entry name" value="MFS"/>
    <property type="match status" value="1"/>
</dbReference>
<feature type="transmembrane region" description="Helical" evidence="6">
    <location>
        <begin position="37"/>
        <end position="56"/>
    </location>
</feature>
<evidence type="ECO:0000259" key="7">
    <source>
        <dbReference type="PROSITE" id="PS50850"/>
    </source>
</evidence>
<comment type="subcellular location">
    <subcellularLocation>
        <location evidence="1">Membrane</location>
        <topology evidence="1">Multi-pass membrane protein</topology>
    </subcellularLocation>
</comment>
<protein>
    <recommendedName>
        <fullName evidence="7">Major facilitator superfamily (MFS) profile domain-containing protein</fullName>
    </recommendedName>
</protein>
<organism evidence="8 9">
    <name type="scientific">Neonectria punicea</name>
    <dbReference type="NCBI Taxonomy" id="979145"/>
    <lineage>
        <taxon>Eukaryota</taxon>
        <taxon>Fungi</taxon>
        <taxon>Dikarya</taxon>
        <taxon>Ascomycota</taxon>
        <taxon>Pezizomycotina</taxon>
        <taxon>Sordariomycetes</taxon>
        <taxon>Hypocreomycetidae</taxon>
        <taxon>Hypocreales</taxon>
        <taxon>Nectriaceae</taxon>
        <taxon>Neonectria</taxon>
    </lineage>
</organism>
<keyword evidence="3 6" id="KW-0812">Transmembrane</keyword>
<evidence type="ECO:0000256" key="5">
    <source>
        <dbReference type="ARBA" id="ARBA00023136"/>
    </source>
</evidence>
<sequence length="400" mass="43677">MSAKHNNASDVAAASEVKRLLLEDTTPWYRKPNLFRLYLILIPAALGVEMTTGYDGSVLNGLQAVDLWNEHYGNPHGAIIGVITSSLAIGTAVGVLYMPYINDRFGRKFCVILGSIVVAIGVVIQSCAVNVGMLIASRIIMGLGSPLSLAGAAQLVVELAYPKERSTIVGCFQGTWYAGAILAAGVTLGTYDWANNWSWRLPTLLQILPSVLTIIFIWFVPESPRWLVSKDRHEEALQILIKYHAEGDETSAFVAADSYYLAKILALVGITSRATQNQLNVGLNCWNLVTALCSSWLAGWVLRRRQLMTAYLSLTILFSCYTACSAVYAGDGSNKAAAIAVVALIFLFNAGYNLMQPFQYLYIGEIFPFIQRSKGIAVMQMSVTHIYCGCVLVCSRAFSK</sequence>